<protein>
    <recommendedName>
        <fullName evidence="4">Lanthionine synthetase C family protein</fullName>
    </recommendedName>
</protein>
<gene>
    <name evidence="2" type="ORF">EJ06DRAFT_524162</name>
</gene>
<dbReference type="OrthoDB" id="3945047at2759"/>
<feature type="binding site" evidence="1">
    <location>
        <position position="310"/>
    </location>
    <ligand>
        <name>Zn(2+)</name>
        <dbReference type="ChEBI" id="CHEBI:29105"/>
    </ligand>
</feature>
<dbReference type="CDD" id="cd04794">
    <property type="entry name" value="euk_LANCL"/>
    <property type="match status" value="1"/>
</dbReference>
<keyword evidence="1" id="KW-0862">Zinc</keyword>
<dbReference type="Pfam" id="PF05147">
    <property type="entry name" value="LANC_like"/>
    <property type="match status" value="1"/>
</dbReference>
<dbReference type="GO" id="GO:0005886">
    <property type="term" value="C:plasma membrane"/>
    <property type="evidence" value="ECO:0007669"/>
    <property type="project" value="TreeGrafter"/>
</dbReference>
<keyword evidence="1" id="KW-0479">Metal-binding</keyword>
<feature type="binding site" evidence="1">
    <location>
        <position position="362"/>
    </location>
    <ligand>
        <name>Zn(2+)</name>
        <dbReference type="ChEBI" id="CHEBI:29105"/>
    </ligand>
</feature>
<dbReference type="AlphaFoldDB" id="A0A6G1HM72"/>
<evidence type="ECO:0000313" key="2">
    <source>
        <dbReference type="EMBL" id="KAF2397163.1"/>
    </source>
</evidence>
<dbReference type="InterPro" id="IPR007822">
    <property type="entry name" value="LANC-like"/>
</dbReference>
<accession>A0A6G1HM72</accession>
<evidence type="ECO:0008006" key="4">
    <source>
        <dbReference type="Google" id="ProtNLM"/>
    </source>
</evidence>
<dbReference type="PANTHER" id="PTHR12736">
    <property type="entry name" value="LANC-LIKE PROTEIN"/>
    <property type="match status" value="1"/>
</dbReference>
<dbReference type="SUPFAM" id="SSF158745">
    <property type="entry name" value="LanC-like"/>
    <property type="match status" value="1"/>
</dbReference>
<dbReference type="PRINTS" id="PR01950">
    <property type="entry name" value="LANCSUPER"/>
</dbReference>
<proteinExistence type="predicted"/>
<dbReference type="GO" id="GO:0031179">
    <property type="term" value="P:peptide modification"/>
    <property type="evidence" value="ECO:0007669"/>
    <property type="project" value="InterPro"/>
</dbReference>
<feature type="binding site" evidence="1">
    <location>
        <position position="363"/>
    </location>
    <ligand>
        <name>Zn(2+)</name>
        <dbReference type="ChEBI" id="CHEBI:29105"/>
    </ligand>
</feature>
<name>A0A6G1HM72_9PEZI</name>
<reference evidence="2" key="1">
    <citation type="journal article" date="2020" name="Stud. Mycol.">
        <title>101 Dothideomycetes genomes: a test case for predicting lifestyles and emergence of pathogens.</title>
        <authorList>
            <person name="Haridas S."/>
            <person name="Albert R."/>
            <person name="Binder M."/>
            <person name="Bloem J."/>
            <person name="Labutti K."/>
            <person name="Salamov A."/>
            <person name="Andreopoulos B."/>
            <person name="Baker S."/>
            <person name="Barry K."/>
            <person name="Bills G."/>
            <person name="Bluhm B."/>
            <person name="Cannon C."/>
            <person name="Castanera R."/>
            <person name="Culley D."/>
            <person name="Daum C."/>
            <person name="Ezra D."/>
            <person name="Gonzalez J."/>
            <person name="Henrissat B."/>
            <person name="Kuo A."/>
            <person name="Liang C."/>
            <person name="Lipzen A."/>
            <person name="Lutzoni F."/>
            <person name="Magnuson J."/>
            <person name="Mondo S."/>
            <person name="Nolan M."/>
            <person name="Ohm R."/>
            <person name="Pangilinan J."/>
            <person name="Park H.-J."/>
            <person name="Ramirez L."/>
            <person name="Alfaro M."/>
            <person name="Sun H."/>
            <person name="Tritt A."/>
            <person name="Yoshinaga Y."/>
            <person name="Zwiers L.-H."/>
            <person name="Turgeon B."/>
            <person name="Goodwin S."/>
            <person name="Spatafora J."/>
            <person name="Crous P."/>
            <person name="Grigoriev I."/>
        </authorList>
    </citation>
    <scope>NUCLEOTIDE SEQUENCE</scope>
    <source>
        <strain evidence="2">CBS 262.69</strain>
    </source>
</reference>
<sequence length="465" mass="50483">MTDPQLPQYYENDLELIDVNDAAALRSVLEDLRSAVKIGTELVLAHVHKATLSDTQSPTSLYTGDLGIALALLRLERQAEHCFPTGPATDQLLQEVRAGIESIVALTARPTDQDGPERFSPISSTVLGPPFVRLLVGGRDDADVATLQDALDRSLVKGPEVYKDRLFYVHEMFVGRTGMLWTALELKKLHPQNTAFTHLYESVDKLTDVILQDGYKEGKLYLEKGNADVGMPLMWRWFDDYHALGFVHGNTGILSFFLSSPLTKSLQPAYPTMATTITGLSAHVLANAGHLAMSIPPHAATRTPPLLQICHGTPSFTLLLAFVQRNRAFASTVWQPAWTDALRAAAETTWTQGLLGKGISLCHGITGNALPLLMLADGAAYLPGPAALSDAETDTLLARGLSMLLHARACPPFAEAMEADEVTALARGKTYRAPDRPFSLWEGLAGAVAAWAEACLQPYMFLAGR</sequence>
<dbReference type="EMBL" id="ML996704">
    <property type="protein sequence ID" value="KAF2397163.1"/>
    <property type="molecule type" value="Genomic_DNA"/>
</dbReference>
<dbReference type="SMART" id="SM01260">
    <property type="entry name" value="LANC_like"/>
    <property type="match status" value="1"/>
</dbReference>
<dbReference type="Gene3D" id="1.50.10.10">
    <property type="match status" value="1"/>
</dbReference>
<dbReference type="InterPro" id="IPR012341">
    <property type="entry name" value="6hp_glycosidase-like_sf"/>
</dbReference>
<keyword evidence="3" id="KW-1185">Reference proteome</keyword>
<organism evidence="2 3">
    <name type="scientific">Trichodelitschia bisporula</name>
    <dbReference type="NCBI Taxonomy" id="703511"/>
    <lineage>
        <taxon>Eukaryota</taxon>
        <taxon>Fungi</taxon>
        <taxon>Dikarya</taxon>
        <taxon>Ascomycota</taxon>
        <taxon>Pezizomycotina</taxon>
        <taxon>Dothideomycetes</taxon>
        <taxon>Dothideomycetes incertae sedis</taxon>
        <taxon>Phaeotrichales</taxon>
        <taxon>Phaeotrichaceae</taxon>
        <taxon>Trichodelitschia</taxon>
    </lineage>
</organism>
<evidence type="ECO:0000256" key="1">
    <source>
        <dbReference type="PIRSR" id="PIRSR607822-1"/>
    </source>
</evidence>
<dbReference type="GO" id="GO:0005975">
    <property type="term" value="P:carbohydrate metabolic process"/>
    <property type="evidence" value="ECO:0007669"/>
    <property type="project" value="InterPro"/>
</dbReference>
<dbReference type="GO" id="GO:0046872">
    <property type="term" value="F:metal ion binding"/>
    <property type="evidence" value="ECO:0007669"/>
    <property type="project" value="UniProtKB-KW"/>
</dbReference>
<evidence type="ECO:0000313" key="3">
    <source>
        <dbReference type="Proteomes" id="UP000799640"/>
    </source>
</evidence>
<dbReference type="PANTHER" id="PTHR12736:SF7">
    <property type="entry name" value="LANC-LIKE PROTEIN 3"/>
    <property type="match status" value="1"/>
</dbReference>
<dbReference type="Proteomes" id="UP000799640">
    <property type="component" value="Unassembled WGS sequence"/>
</dbReference>